<dbReference type="AlphaFoldDB" id="H3BBP7"/>
<dbReference type="InterPro" id="IPR055271">
    <property type="entry name" value="NDNF_Fn(III)_1"/>
</dbReference>
<dbReference type="GO" id="GO:0030198">
    <property type="term" value="P:extracellular matrix organization"/>
    <property type="evidence" value="ECO:0007669"/>
    <property type="project" value="TreeGrafter"/>
</dbReference>
<dbReference type="InterPro" id="IPR036116">
    <property type="entry name" value="FN3_sf"/>
</dbReference>
<feature type="chain" id="PRO_5003580357" description="Protein NDNF" evidence="9">
    <location>
        <begin position="24"/>
        <end position="579"/>
    </location>
</feature>
<evidence type="ECO:0000256" key="4">
    <source>
        <dbReference type="ARBA" id="ARBA00022737"/>
    </source>
</evidence>
<reference evidence="11" key="2">
    <citation type="submission" date="2025-08" db="UniProtKB">
        <authorList>
            <consortium name="Ensembl"/>
        </authorList>
    </citation>
    <scope>IDENTIFICATION</scope>
</reference>
<protein>
    <recommendedName>
        <fullName evidence="7">Protein NDNF</fullName>
    </recommendedName>
</protein>
<dbReference type="Ensembl" id="ENSLACT00000019452.1">
    <property type="protein sequence ID" value="ENSLACP00000019318.1"/>
    <property type="gene ID" value="ENSLACG00000016993.1"/>
</dbReference>
<dbReference type="Bgee" id="ENSLACG00000016993">
    <property type="expression patterns" value="Expressed in chordate pharynx"/>
</dbReference>
<dbReference type="GO" id="GO:0005576">
    <property type="term" value="C:extracellular region"/>
    <property type="evidence" value="ECO:0007669"/>
    <property type="project" value="UniProtKB-SubCell"/>
</dbReference>
<evidence type="ECO:0000313" key="12">
    <source>
        <dbReference type="Proteomes" id="UP000008672"/>
    </source>
</evidence>
<evidence type="ECO:0000256" key="3">
    <source>
        <dbReference type="ARBA" id="ARBA00022729"/>
    </source>
</evidence>
<dbReference type="InParanoid" id="H3BBP7"/>
<feature type="domain" description="Fibronectin type-III" evidence="10">
    <location>
        <begin position="456"/>
        <end position="565"/>
    </location>
</feature>
<comment type="subcellular location">
    <subcellularLocation>
        <location evidence="1">Secreted</location>
    </subcellularLocation>
</comment>
<dbReference type="Proteomes" id="UP000008672">
    <property type="component" value="Unassembled WGS sequence"/>
</dbReference>
<sequence>MMERIFLLCFVCAVGWCPQGVQCHGRKFWDELENKLDLPHPSVILNGAEVTGFLRKAVPNRLYFAAEVDNTPVTVRVMPCDAALQWNLTLLELPVQIIGNFETLGLWMKLFDETDAPGLDVFSHRGNEVESFYTENSPAGLYKLELLSTEKDTVFKVYASVTNEPAVPYPDLPDDPRIQVTSVGHASVSLAWEPISEASQDRHGTGYCVFRNQEHNYKTLCAVESKLRESEAFKPTSWDLPVQELVKAENVSEKAVIDQGNQSSEAVATDQVVGRKNALGQSFGNIGSTEPTLFHKKGLQMVCIGDQTNFTFDSLKPGTLYYFDVFAVNSLTQRSSAYTGAFTETIRRSRSKILELKDGVLTEVFVKRKGIRLLSFDPAFSQGQITVAIHSCLQKVKLQILQNGKIATSERIEGVRHFQVSNNTGDKHLIILKGGKKGPGLLKIYATTRPHEQPFPSVPRGTSLKVFDKLTTCSSVTVAWMGTKKRNKYCLYLKPLEETLDLQLTRWHQNSCLGPGNRLKKEKVICKHLHGQNIHSSIIAERVEGLEPGKMYLLDVYVTGQTKHTFKYPGRIVRTRLSC</sequence>
<evidence type="ECO:0000256" key="7">
    <source>
        <dbReference type="ARBA" id="ARBA00024096"/>
    </source>
</evidence>
<evidence type="ECO:0000256" key="1">
    <source>
        <dbReference type="ARBA" id="ARBA00004613"/>
    </source>
</evidence>
<dbReference type="KEGG" id="lcm:102366055"/>
<evidence type="ECO:0000256" key="9">
    <source>
        <dbReference type="SAM" id="SignalP"/>
    </source>
</evidence>
<dbReference type="OMA" id="HNYKTLC"/>
<feature type="signal peptide" evidence="9">
    <location>
        <begin position="1"/>
        <end position="23"/>
    </location>
</feature>
<evidence type="ECO:0000256" key="5">
    <source>
        <dbReference type="ARBA" id="ARBA00022902"/>
    </source>
</evidence>
<dbReference type="Pfam" id="PF24354">
    <property type="entry name" value="NDNF_N"/>
    <property type="match status" value="1"/>
</dbReference>
<evidence type="ECO:0000259" key="10">
    <source>
        <dbReference type="SMART" id="SM00060"/>
    </source>
</evidence>
<name>H3BBP7_LATCH</name>
<keyword evidence="5" id="KW-0524">Neurogenesis</keyword>
<reference evidence="12" key="1">
    <citation type="submission" date="2011-08" db="EMBL/GenBank/DDBJ databases">
        <title>The draft genome of Latimeria chalumnae.</title>
        <authorList>
            <person name="Di Palma F."/>
            <person name="Alfoldi J."/>
            <person name="Johnson J."/>
            <person name="Berlin A."/>
            <person name="Gnerre S."/>
            <person name="Jaffe D."/>
            <person name="MacCallum I."/>
            <person name="Young S."/>
            <person name="Walker B.J."/>
            <person name="Lander E."/>
            <person name="Lindblad-Toh K."/>
        </authorList>
    </citation>
    <scope>NUCLEOTIDE SEQUENCE [LARGE SCALE GENOMIC DNA]</scope>
    <source>
        <strain evidence="12">Wild caught</strain>
    </source>
</reference>
<dbReference type="PANTHER" id="PTHR14619:SF1">
    <property type="entry name" value="PROTEIN NDNF"/>
    <property type="match status" value="1"/>
</dbReference>
<comment type="function">
    <text evidence="8">Secretory protein that plays a role in various cellular processes. Acts as a chemorepellent acting on gonadotropin-releasing hormone (GnRH) expressing neurons regulating their migration to the hypothalamus. Also promotes neuron migration, growth and survival as well as neurite outgrowth and is involved in the development of the olfactory system. May also act through the regulation of growth factors activity and downstream signaling. Also regulates extracellular matrix assembly and cell adhesiveness. Promotes endothelial cell survival, vessel formation and plays an important role in the process of revascularization through NOS3-dependent mechanisms.</text>
</comment>
<dbReference type="InterPro" id="IPR013783">
    <property type="entry name" value="Ig-like_fold"/>
</dbReference>
<dbReference type="Pfam" id="PF19433">
    <property type="entry name" value="NDNF_C"/>
    <property type="match status" value="1"/>
</dbReference>
<keyword evidence="12" id="KW-1185">Reference proteome</keyword>
<organism evidence="11 12">
    <name type="scientific">Latimeria chalumnae</name>
    <name type="common">Coelacanth</name>
    <dbReference type="NCBI Taxonomy" id="7897"/>
    <lineage>
        <taxon>Eukaryota</taxon>
        <taxon>Metazoa</taxon>
        <taxon>Chordata</taxon>
        <taxon>Craniata</taxon>
        <taxon>Vertebrata</taxon>
        <taxon>Euteleostomi</taxon>
        <taxon>Coelacanthiformes</taxon>
        <taxon>Coelacanthidae</taxon>
        <taxon>Latimeria</taxon>
    </lineage>
</organism>
<keyword evidence="2" id="KW-0964">Secreted</keyword>
<dbReference type="SMART" id="SM00060">
    <property type="entry name" value="FN3"/>
    <property type="match status" value="2"/>
</dbReference>
<dbReference type="CDD" id="cd00063">
    <property type="entry name" value="FN3"/>
    <property type="match status" value="1"/>
</dbReference>
<dbReference type="GO" id="GO:0008201">
    <property type="term" value="F:heparin binding"/>
    <property type="evidence" value="ECO:0007669"/>
    <property type="project" value="TreeGrafter"/>
</dbReference>
<dbReference type="InterPro" id="IPR003961">
    <property type="entry name" value="FN3_dom"/>
</dbReference>
<evidence type="ECO:0000256" key="2">
    <source>
        <dbReference type="ARBA" id="ARBA00022525"/>
    </source>
</evidence>
<dbReference type="GO" id="GO:0007399">
    <property type="term" value="P:nervous system development"/>
    <property type="evidence" value="ECO:0007669"/>
    <property type="project" value="UniProtKB-KW"/>
</dbReference>
<evidence type="ECO:0000256" key="8">
    <source>
        <dbReference type="ARBA" id="ARBA00046135"/>
    </source>
</evidence>
<dbReference type="Pfam" id="PF10179">
    <property type="entry name" value="NDNF"/>
    <property type="match status" value="1"/>
</dbReference>
<evidence type="ECO:0000313" key="11">
    <source>
        <dbReference type="Ensembl" id="ENSLACP00000019318.1"/>
    </source>
</evidence>
<dbReference type="GeneID" id="102366055"/>
<dbReference type="eggNOG" id="KOG4806">
    <property type="taxonomic scope" value="Eukaryota"/>
</dbReference>
<feature type="domain" description="Fibronectin type-III" evidence="10">
    <location>
        <begin position="170"/>
        <end position="335"/>
    </location>
</feature>
<reference evidence="11" key="3">
    <citation type="submission" date="2025-09" db="UniProtKB">
        <authorList>
            <consortium name="Ensembl"/>
        </authorList>
    </citation>
    <scope>IDENTIFICATION</scope>
</reference>
<dbReference type="InterPro" id="IPR019326">
    <property type="entry name" value="NDNF"/>
</dbReference>
<proteinExistence type="predicted"/>
<keyword evidence="3 9" id="KW-0732">Signal</keyword>
<dbReference type="EMBL" id="AFYH01013177">
    <property type="status" value="NOT_ANNOTATED_CDS"/>
    <property type="molecule type" value="Genomic_DNA"/>
</dbReference>
<keyword evidence="4" id="KW-0677">Repeat</keyword>
<evidence type="ECO:0000256" key="6">
    <source>
        <dbReference type="ARBA" id="ARBA00023180"/>
    </source>
</evidence>
<dbReference type="SUPFAM" id="SSF49265">
    <property type="entry name" value="Fibronectin type III"/>
    <property type="match status" value="1"/>
</dbReference>
<dbReference type="Gene3D" id="2.60.40.10">
    <property type="entry name" value="Immunoglobulins"/>
    <property type="match status" value="1"/>
</dbReference>
<dbReference type="PANTHER" id="PTHR14619">
    <property type="entry name" value="NEURON-DERIVED NEUROTROPHIC FACTOR"/>
    <property type="match status" value="1"/>
</dbReference>
<dbReference type="InterPro" id="IPR056225">
    <property type="entry name" value="NDNF_N"/>
</dbReference>
<gene>
    <name evidence="11" type="primary">LOC102366055</name>
</gene>
<dbReference type="OrthoDB" id="9872501at2759"/>
<keyword evidence="6" id="KW-0325">Glycoprotein</keyword>
<dbReference type="GeneTree" id="ENSGT00390000007586"/>
<dbReference type="RefSeq" id="XP_014351587.1">
    <property type="nucleotide sequence ID" value="XM_014496101.2"/>
</dbReference>
<accession>H3BBP7</accession>
<dbReference type="InterPro" id="IPR045805">
    <property type="entry name" value="NDNF_C"/>
</dbReference>